<reference evidence="1" key="1">
    <citation type="submission" date="2023-07" db="EMBL/GenBank/DDBJ databases">
        <title>Black Yeasts Isolated from many extreme environments.</title>
        <authorList>
            <person name="Coleine C."/>
            <person name="Stajich J.E."/>
            <person name="Selbmann L."/>
        </authorList>
    </citation>
    <scope>NUCLEOTIDE SEQUENCE</scope>
    <source>
        <strain evidence="1">CCFEE 5714</strain>
    </source>
</reference>
<proteinExistence type="predicted"/>
<accession>A0ACC3MAJ5</accession>
<gene>
    <name evidence="1" type="ORF">LTR37_020763</name>
</gene>
<dbReference type="EMBL" id="JAUTXU010000388">
    <property type="protein sequence ID" value="KAK3681920.1"/>
    <property type="molecule type" value="Genomic_DNA"/>
</dbReference>
<evidence type="ECO:0000313" key="1">
    <source>
        <dbReference type="EMBL" id="KAK3681920.1"/>
    </source>
</evidence>
<protein>
    <submittedName>
        <fullName evidence="1">Uncharacterized protein</fullName>
    </submittedName>
</protein>
<name>A0ACC3MAJ5_9PEZI</name>
<sequence>MNDNLYPLPADPPAYSATVAAPPTTLQRSLDDTRQLILANGSILKSRNLDPIELIIGKARPPNPSAISARFSSTTSNFTINLTDSGTPETNRVPKPNPGVRTTGRHYAALVSRDLRSTAIDNASIG</sequence>
<organism evidence="1 2">
    <name type="scientific">Vermiconidia calcicola</name>
    <dbReference type="NCBI Taxonomy" id="1690605"/>
    <lineage>
        <taxon>Eukaryota</taxon>
        <taxon>Fungi</taxon>
        <taxon>Dikarya</taxon>
        <taxon>Ascomycota</taxon>
        <taxon>Pezizomycotina</taxon>
        <taxon>Dothideomycetes</taxon>
        <taxon>Dothideomycetidae</taxon>
        <taxon>Mycosphaerellales</taxon>
        <taxon>Extremaceae</taxon>
        <taxon>Vermiconidia</taxon>
    </lineage>
</organism>
<evidence type="ECO:0000313" key="2">
    <source>
        <dbReference type="Proteomes" id="UP001281147"/>
    </source>
</evidence>
<keyword evidence="2" id="KW-1185">Reference proteome</keyword>
<dbReference type="Proteomes" id="UP001281147">
    <property type="component" value="Unassembled WGS sequence"/>
</dbReference>
<comment type="caution">
    <text evidence="1">The sequence shown here is derived from an EMBL/GenBank/DDBJ whole genome shotgun (WGS) entry which is preliminary data.</text>
</comment>